<dbReference type="PANTHER" id="PTHR11394">
    <property type="entry name" value="TASTE RECEPTOR TYPE 2"/>
    <property type="match status" value="1"/>
</dbReference>
<keyword evidence="10" id="KW-0325">Glycoprotein</keyword>
<dbReference type="Gene3D" id="1.20.1070.10">
    <property type="entry name" value="Rhodopsin 7-helix transmembrane proteins"/>
    <property type="match status" value="1"/>
</dbReference>
<keyword evidence="11 13" id="KW-0807">Transducer</keyword>
<dbReference type="SUPFAM" id="SSF81321">
    <property type="entry name" value="Family A G protein-coupled receptor-like"/>
    <property type="match status" value="1"/>
</dbReference>
<evidence type="ECO:0000313" key="15">
    <source>
        <dbReference type="Ensembl" id="ENSSHAP00000029177.1"/>
    </source>
</evidence>
<protein>
    <recommendedName>
        <fullName evidence="13">Taste receptor type 2</fullName>
    </recommendedName>
</protein>
<evidence type="ECO:0000256" key="4">
    <source>
        <dbReference type="ARBA" id="ARBA00022606"/>
    </source>
</evidence>
<evidence type="ECO:0000256" key="9">
    <source>
        <dbReference type="ARBA" id="ARBA00023170"/>
    </source>
</evidence>
<dbReference type="AlphaFoldDB" id="A0A7N4NXQ2"/>
<keyword evidence="5 13" id="KW-0812">Transmembrane</keyword>
<evidence type="ECO:0000256" key="14">
    <source>
        <dbReference type="SAM" id="Phobius"/>
    </source>
</evidence>
<comment type="subcellular location">
    <subcellularLocation>
        <location evidence="1 13">Membrane</location>
        <topology evidence="1 13">Multi-pass membrane protein</topology>
    </subcellularLocation>
</comment>
<dbReference type="InParanoid" id="A0A7N4NXQ2"/>
<comment type="similarity">
    <text evidence="2 12">Belongs to the G-protein coupled receptor T2R family.</text>
</comment>
<keyword evidence="4 13" id="KW-0716">Sensory transduction</keyword>
<evidence type="ECO:0000256" key="8">
    <source>
        <dbReference type="ARBA" id="ARBA00023136"/>
    </source>
</evidence>
<reference evidence="15" key="3">
    <citation type="submission" date="2025-09" db="UniProtKB">
        <authorList>
            <consortium name="Ensembl"/>
        </authorList>
    </citation>
    <scope>IDENTIFICATION</scope>
</reference>
<proteinExistence type="inferred from homology"/>
<keyword evidence="7 13" id="KW-0297">G-protein coupled receptor</keyword>
<feature type="transmembrane region" description="Helical" evidence="14">
    <location>
        <begin position="236"/>
        <end position="255"/>
    </location>
</feature>
<evidence type="ECO:0000256" key="7">
    <source>
        <dbReference type="ARBA" id="ARBA00023040"/>
    </source>
</evidence>
<keyword evidence="8 13" id="KW-0472">Membrane</keyword>
<evidence type="ECO:0000256" key="11">
    <source>
        <dbReference type="ARBA" id="ARBA00023224"/>
    </source>
</evidence>
<dbReference type="Ensembl" id="ENSSHAT00000050943.1">
    <property type="protein sequence ID" value="ENSSHAP00000029177.1"/>
    <property type="gene ID" value="ENSSHAG00000024689.1"/>
</dbReference>
<dbReference type="InterPro" id="IPR007960">
    <property type="entry name" value="TAS2R"/>
</dbReference>
<evidence type="ECO:0000256" key="3">
    <source>
        <dbReference type="ARBA" id="ARBA00022480"/>
    </source>
</evidence>
<feature type="transmembrane region" description="Helical" evidence="14">
    <location>
        <begin position="89"/>
        <end position="111"/>
    </location>
</feature>
<feature type="transmembrane region" description="Helical" evidence="14">
    <location>
        <begin position="49"/>
        <end position="69"/>
    </location>
</feature>
<dbReference type="GO" id="GO:0004930">
    <property type="term" value="F:G protein-coupled receptor activity"/>
    <property type="evidence" value="ECO:0007669"/>
    <property type="project" value="UniProtKB-KW"/>
</dbReference>
<dbReference type="GeneTree" id="ENSGT01150000286975"/>
<keyword evidence="6 14" id="KW-1133">Transmembrane helix</keyword>
<evidence type="ECO:0000256" key="10">
    <source>
        <dbReference type="ARBA" id="ARBA00023180"/>
    </source>
</evidence>
<accession>A0A7N4NXQ2</accession>
<evidence type="ECO:0000256" key="13">
    <source>
        <dbReference type="RuleBase" id="RU004424"/>
    </source>
</evidence>
<keyword evidence="16" id="KW-1185">Reference proteome</keyword>
<name>A0A7N4NXQ2_SARHA</name>
<organism evidence="15 16">
    <name type="scientific">Sarcophilus harrisii</name>
    <name type="common">Tasmanian devil</name>
    <name type="synonym">Sarcophilus laniarius</name>
    <dbReference type="NCBI Taxonomy" id="9305"/>
    <lineage>
        <taxon>Eukaryota</taxon>
        <taxon>Metazoa</taxon>
        <taxon>Chordata</taxon>
        <taxon>Craniata</taxon>
        <taxon>Vertebrata</taxon>
        <taxon>Euteleostomi</taxon>
        <taxon>Mammalia</taxon>
        <taxon>Metatheria</taxon>
        <taxon>Dasyuromorphia</taxon>
        <taxon>Dasyuridae</taxon>
        <taxon>Sarcophilus</taxon>
    </lineage>
</organism>
<dbReference type="GO" id="GO:0016020">
    <property type="term" value="C:membrane"/>
    <property type="evidence" value="ECO:0007669"/>
    <property type="project" value="UniProtKB-SubCell"/>
</dbReference>
<feature type="transmembrane region" description="Helical" evidence="14">
    <location>
        <begin position="12"/>
        <end position="37"/>
    </location>
</feature>
<reference evidence="15 16" key="1">
    <citation type="journal article" date="2011" name="Proc. Natl. Acad. Sci. U.S.A.">
        <title>Genetic diversity and population structure of the endangered marsupial Sarcophilus harrisii (Tasmanian devil).</title>
        <authorList>
            <person name="Miller W."/>
            <person name="Hayes V.M."/>
            <person name="Ratan A."/>
            <person name="Petersen D.C."/>
            <person name="Wittekindt N.E."/>
            <person name="Miller J."/>
            <person name="Walenz B."/>
            <person name="Knight J."/>
            <person name="Qi J."/>
            <person name="Zhao F."/>
            <person name="Wang Q."/>
            <person name="Bedoya-Reina O.C."/>
            <person name="Katiyar N."/>
            <person name="Tomsho L.P."/>
            <person name="Kasson L.M."/>
            <person name="Hardie R.A."/>
            <person name="Woodbridge P."/>
            <person name="Tindall E.A."/>
            <person name="Bertelsen M.F."/>
            <person name="Dixon D."/>
            <person name="Pyecroft S."/>
            <person name="Helgen K.M."/>
            <person name="Lesk A.M."/>
            <person name="Pringle T.H."/>
            <person name="Patterson N."/>
            <person name="Zhang Y."/>
            <person name="Kreiss A."/>
            <person name="Woods G.M."/>
            <person name="Jones M.E."/>
            <person name="Schuster S.C."/>
        </authorList>
    </citation>
    <scope>NUCLEOTIDE SEQUENCE [LARGE SCALE GENOMIC DNA]</scope>
</reference>
<reference evidence="15" key="2">
    <citation type="submission" date="2025-08" db="UniProtKB">
        <authorList>
            <consortium name="Ensembl"/>
        </authorList>
    </citation>
    <scope>IDENTIFICATION</scope>
</reference>
<feature type="transmembrane region" description="Helical" evidence="14">
    <location>
        <begin position="131"/>
        <end position="151"/>
    </location>
</feature>
<dbReference type="GO" id="GO:0033038">
    <property type="term" value="F:bitter taste receptor activity"/>
    <property type="evidence" value="ECO:0007669"/>
    <property type="project" value="InterPro"/>
</dbReference>
<dbReference type="CDD" id="cd13950">
    <property type="entry name" value="7tm_TAS2R"/>
    <property type="match status" value="1"/>
</dbReference>
<keyword evidence="3 13" id="KW-0919">Taste</keyword>
<evidence type="ECO:0000256" key="1">
    <source>
        <dbReference type="ARBA" id="ARBA00004141"/>
    </source>
</evidence>
<evidence type="ECO:0000256" key="2">
    <source>
        <dbReference type="ARBA" id="ARBA00007376"/>
    </source>
</evidence>
<evidence type="ECO:0000256" key="5">
    <source>
        <dbReference type="ARBA" id="ARBA00022692"/>
    </source>
</evidence>
<evidence type="ECO:0000256" key="6">
    <source>
        <dbReference type="ARBA" id="ARBA00022989"/>
    </source>
</evidence>
<dbReference type="Pfam" id="PF05296">
    <property type="entry name" value="TAS2R"/>
    <property type="match status" value="1"/>
</dbReference>
<dbReference type="FunFam" id="1.20.1070.10:FF:000042">
    <property type="entry name" value="Taste receptor type 2 member 7"/>
    <property type="match status" value="1"/>
</dbReference>
<keyword evidence="9 13" id="KW-0675">Receptor</keyword>
<feature type="transmembrane region" description="Helical" evidence="14">
    <location>
        <begin position="261"/>
        <end position="284"/>
    </location>
</feature>
<evidence type="ECO:0000256" key="12">
    <source>
        <dbReference type="RuleBase" id="RU004423"/>
    </source>
</evidence>
<sequence length="310" mass="36258">RQPLLHFHEEEMLLVLIAGVFLIGVLGNGFMALVNCIDWAKRKKLSAVDLIRVVLAISRISLLCTMKWKSFLVIFFQNGLIEDQRTVDFLWATSHISSIWFATCLSIFYFLRIANFSHPYFFWLKWRIKQVVCTLLVGPLFLSLISEFLLLEKMYYNRSFNGRNERNESQEVQVNKKQYFITQIGINFLNIPPFFLSVVSCFLLLLSLWKHTQRMQSKINASRDPSTMAHIRAMKATLFFLILLILYYIGIYITFKNFSTLSSIFGVVIMAFYPSGHTMILILWNSKLRLTALLVWGQMKCYLRGILGRW</sequence>
<feature type="transmembrane region" description="Helical" evidence="14">
    <location>
        <begin position="191"/>
        <end position="209"/>
    </location>
</feature>
<evidence type="ECO:0000313" key="16">
    <source>
        <dbReference type="Proteomes" id="UP000007648"/>
    </source>
</evidence>
<dbReference type="Proteomes" id="UP000007648">
    <property type="component" value="Unassembled WGS sequence"/>
</dbReference>
<dbReference type="PANTHER" id="PTHR11394:SF58">
    <property type="entry name" value="TASTE RECEPTOR TYPE 2 MEMBER 7"/>
    <property type="match status" value="1"/>
</dbReference>